<dbReference type="InterPro" id="IPR011708">
    <property type="entry name" value="DNA_pol3_alpha_NTPase_dom"/>
</dbReference>
<protein>
    <submittedName>
        <fullName evidence="10">DNA polymerase III subunit alpha</fullName>
    </submittedName>
</protein>
<feature type="region of interest" description="Disordered" evidence="8">
    <location>
        <begin position="79"/>
        <end position="105"/>
    </location>
</feature>
<dbReference type="InterPro" id="IPR016195">
    <property type="entry name" value="Pol/histidinol_Pase-like"/>
</dbReference>
<dbReference type="InterPro" id="IPR003141">
    <property type="entry name" value="Pol/His_phosphatase_N"/>
</dbReference>
<keyword evidence="7" id="KW-0234">DNA repair</keyword>
<keyword evidence="2" id="KW-0808">Transferase</keyword>
<feature type="domain" description="Polymerase/histidinol phosphatase N-terminal" evidence="9">
    <location>
        <begin position="5"/>
        <end position="72"/>
    </location>
</feature>
<dbReference type="GO" id="GO:0006281">
    <property type="term" value="P:DNA repair"/>
    <property type="evidence" value="ECO:0007669"/>
    <property type="project" value="UniProtKB-KW"/>
</dbReference>
<evidence type="ECO:0000256" key="6">
    <source>
        <dbReference type="ARBA" id="ARBA00022932"/>
    </source>
</evidence>
<dbReference type="Pfam" id="PF07733">
    <property type="entry name" value="DNA_pol3_alpha"/>
    <property type="match status" value="1"/>
</dbReference>
<dbReference type="Proteomes" id="UP000886632">
    <property type="component" value="Unassembled WGS sequence"/>
</dbReference>
<evidence type="ECO:0000256" key="7">
    <source>
        <dbReference type="ARBA" id="ARBA00023204"/>
    </source>
</evidence>
<gene>
    <name evidence="10" type="ORF">IPP00_11735</name>
</gene>
<keyword evidence="4" id="KW-0235">DNA replication</keyword>
<dbReference type="SMART" id="SM00481">
    <property type="entry name" value="POLIIIAc"/>
    <property type="match status" value="1"/>
</dbReference>
<dbReference type="SUPFAM" id="SSF89550">
    <property type="entry name" value="PHP domain-like"/>
    <property type="match status" value="1"/>
</dbReference>
<dbReference type="GO" id="GO:0008408">
    <property type="term" value="F:3'-5' exonuclease activity"/>
    <property type="evidence" value="ECO:0007669"/>
    <property type="project" value="InterPro"/>
</dbReference>
<dbReference type="Pfam" id="PF17657">
    <property type="entry name" value="DNA_pol3_finger"/>
    <property type="match status" value="1"/>
</dbReference>
<proteinExistence type="predicted"/>
<evidence type="ECO:0000313" key="11">
    <source>
        <dbReference type="Proteomes" id="UP000886632"/>
    </source>
</evidence>
<dbReference type="Gene3D" id="3.20.20.140">
    <property type="entry name" value="Metal-dependent hydrolases"/>
    <property type="match status" value="1"/>
</dbReference>
<keyword evidence="3" id="KW-0548">Nucleotidyltransferase</keyword>
<evidence type="ECO:0000256" key="1">
    <source>
        <dbReference type="ARBA" id="ARBA00022490"/>
    </source>
</evidence>
<dbReference type="InterPro" id="IPR004805">
    <property type="entry name" value="DnaE2/DnaE/PolC"/>
</dbReference>
<evidence type="ECO:0000313" key="10">
    <source>
        <dbReference type="EMBL" id="MBL0004621.1"/>
    </source>
</evidence>
<accession>A0A9D7Y2M7</accession>
<dbReference type="GO" id="GO:0006260">
    <property type="term" value="P:DNA replication"/>
    <property type="evidence" value="ECO:0007669"/>
    <property type="project" value="UniProtKB-KW"/>
</dbReference>
<evidence type="ECO:0000256" key="4">
    <source>
        <dbReference type="ARBA" id="ARBA00022705"/>
    </source>
</evidence>
<evidence type="ECO:0000256" key="5">
    <source>
        <dbReference type="ARBA" id="ARBA00022763"/>
    </source>
</evidence>
<dbReference type="GO" id="GO:0003887">
    <property type="term" value="F:DNA-directed DNA polymerase activity"/>
    <property type="evidence" value="ECO:0007669"/>
    <property type="project" value="UniProtKB-KW"/>
</dbReference>
<name>A0A9D7Y2M7_9MICO</name>
<evidence type="ECO:0000256" key="2">
    <source>
        <dbReference type="ARBA" id="ARBA00022679"/>
    </source>
</evidence>
<dbReference type="EMBL" id="JADKGK010000020">
    <property type="protein sequence ID" value="MBL0004621.1"/>
    <property type="molecule type" value="Genomic_DNA"/>
</dbReference>
<organism evidence="10 11">
    <name type="scientific">Candidatus Phosphoribacter hodrii</name>
    <dbReference type="NCBI Taxonomy" id="2953743"/>
    <lineage>
        <taxon>Bacteria</taxon>
        <taxon>Bacillati</taxon>
        <taxon>Actinomycetota</taxon>
        <taxon>Actinomycetes</taxon>
        <taxon>Micrococcales</taxon>
        <taxon>Dermatophilaceae</taxon>
        <taxon>Candidatus Phosphoribacter</taxon>
    </lineage>
</organism>
<dbReference type="CDD" id="cd07431">
    <property type="entry name" value="PHP_PolIIIA"/>
    <property type="match status" value="1"/>
</dbReference>
<sequence>MSTFVHLHVASGYSMQYGASTPAALVARAAAFGQPALALTDRDGLYGAVRFVQACTEAKIAPILGVDLAVHLPPSDPATGRYAARPGSASASTSSTAPPVWARPSAPVRTPVRGGAIVDPRLPRVTVLARGLAGGVAPGLGWARLCRLVTRTHLSGERGNPLTTPELLAELAAPVGDDPAALIVLLGPDSDVGRAVLAKRRAAAYQALERWRAVLPAGALALETVCHGGPEGTPASLGHAARMLALGRDLGVPVILSAQVRHADPAEAATVDVLDAARRLVALDVRHLDRVTTAGHLAPTPAMYAVACDIVQASGPGLAGGTSTVRDGARDLLAATVALASECVLDPAIDLGIGGVHLPEQSTLGLGLHDDPQHHLVQRCRGAVGARYPGATDGEVARISARLDEELEVIAALGYPTYFLTVATVTDLIRDMGVRVAARGSGAGSLVNYLLGISGVDPIRYDLLMERFCSPLRAQLPDIDIDVESARRTEIYEKILARFGGDRVTCVSMMDSYRVRHAIRDVGAALGLPPGEVDAMAKAFPHISARHARSAIADLPELRVSGLGAARYDLMWDLVERLDGLPRHIALHPCGVILSNAALLDRTPVEASWIGFPMSQFDKDDVEVMGLLKLDVLGIRMQSAMALAVDEVARVDGIPVDLDDRAQVPLDDEATFAMIRTTRTLGCFQIESPGQRELIGKFGPERFEDLVIDISLFRPGPVKSDMIVPFLKARHGWAEPEYLHPTLIPALAETAGVVVFHEQVLRIVAETTGVSLAQADEVRRALGSPQGQLDVEAWWRPAALARGYTVADADRIWEVLRAFASFGFCKAHAAAFALPTYQSAWLKTHHPAAFLAGVLTHDPGMYPKRLILDDARSLGIEILGLDVNASKSWYAVERLPHPLPCRVEVFRHRLLTAEYLDPAGNPAKTGTRICLMGGGTASGCPSPTSKASPRPR</sequence>
<dbReference type="AlphaFoldDB" id="A0A9D7Y2M7"/>
<feature type="compositionally biased region" description="Low complexity" evidence="8">
    <location>
        <begin position="83"/>
        <end position="99"/>
    </location>
</feature>
<dbReference type="Pfam" id="PF02811">
    <property type="entry name" value="PHP"/>
    <property type="match status" value="1"/>
</dbReference>
<dbReference type="PANTHER" id="PTHR32294:SF4">
    <property type="entry name" value="ERROR-PRONE DNA POLYMERASE"/>
    <property type="match status" value="1"/>
</dbReference>
<evidence type="ECO:0000259" key="9">
    <source>
        <dbReference type="SMART" id="SM00481"/>
    </source>
</evidence>
<keyword evidence="5" id="KW-0227">DNA damage</keyword>
<dbReference type="Gene3D" id="1.10.10.1600">
    <property type="entry name" value="Bacterial DNA polymerase III alpha subunit, thumb domain"/>
    <property type="match status" value="1"/>
</dbReference>
<dbReference type="PANTHER" id="PTHR32294">
    <property type="entry name" value="DNA POLYMERASE III SUBUNIT ALPHA"/>
    <property type="match status" value="1"/>
</dbReference>
<keyword evidence="6" id="KW-0239">DNA-directed DNA polymerase</keyword>
<evidence type="ECO:0000256" key="8">
    <source>
        <dbReference type="SAM" id="MobiDB-lite"/>
    </source>
</evidence>
<dbReference type="InterPro" id="IPR040982">
    <property type="entry name" value="DNA_pol3_finger"/>
</dbReference>
<comment type="caution">
    <text evidence="10">The sequence shown here is derived from an EMBL/GenBank/DDBJ whole genome shotgun (WGS) entry which is preliminary data.</text>
</comment>
<dbReference type="InterPro" id="IPR004013">
    <property type="entry name" value="PHP_dom"/>
</dbReference>
<keyword evidence="1" id="KW-0963">Cytoplasm</keyword>
<evidence type="ECO:0000256" key="3">
    <source>
        <dbReference type="ARBA" id="ARBA00022695"/>
    </source>
</evidence>
<dbReference type="InterPro" id="IPR041931">
    <property type="entry name" value="DNA_pol3_alpha_thumb_dom"/>
</dbReference>
<reference evidence="10" key="1">
    <citation type="submission" date="2020-10" db="EMBL/GenBank/DDBJ databases">
        <title>Connecting structure to function with the recovery of over 1000 high-quality activated sludge metagenome-assembled genomes encoding full-length rRNA genes using long-read sequencing.</title>
        <authorList>
            <person name="Singleton C.M."/>
            <person name="Petriglieri F."/>
            <person name="Kristensen J.M."/>
            <person name="Kirkegaard R.H."/>
            <person name="Michaelsen T.Y."/>
            <person name="Andersen M.H."/>
            <person name="Karst S.M."/>
            <person name="Dueholm M.S."/>
            <person name="Nielsen P.H."/>
            <person name="Albertsen M."/>
        </authorList>
    </citation>
    <scope>NUCLEOTIDE SEQUENCE</scope>
    <source>
        <strain evidence="10">Ribe_18-Q3-R11-54_MAXAC.001</strain>
    </source>
</reference>